<accession>A5B7P3</accession>
<dbReference type="AlphaFoldDB" id="A5B7P3"/>
<evidence type="ECO:0000313" key="1">
    <source>
        <dbReference type="EMBL" id="CAN82936.1"/>
    </source>
</evidence>
<proteinExistence type="predicted"/>
<gene>
    <name evidence="1" type="ORF">VITISV_039413</name>
</gene>
<sequence>MALALRVLMMAPSLTDPQRELAVVGAIRNLEYEGLIGNSMESMEEIASTIVKVYQRGCEPMLVALGLGQGFLPKGF</sequence>
<protein>
    <submittedName>
        <fullName evidence="1">Uncharacterized protein</fullName>
    </submittedName>
</protein>
<name>A5B7P3_VITVI</name>
<reference evidence="1" key="1">
    <citation type="journal article" date="2007" name="PLoS ONE">
        <title>The first genome sequence of an elite grapevine cultivar (Pinot noir Vitis vinifera L.): coping with a highly heterozygous genome.</title>
        <authorList>
            <person name="Velasco R."/>
            <person name="Zharkikh A."/>
            <person name="Troggio M."/>
            <person name="Cartwright D.A."/>
            <person name="Cestaro A."/>
            <person name="Pruss D."/>
            <person name="Pindo M."/>
            <person name="FitzGerald L.M."/>
            <person name="Vezzulli S."/>
            <person name="Reid J."/>
            <person name="Malacarne G."/>
            <person name="Iliev D."/>
            <person name="Coppola G."/>
            <person name="Wardell B."/>
            <person name="Micheletti D."/>
            <person name="Macalma T."/>
            <person name="Facci M."/>
            <person name="Mitchell J.T."/>
            <person name="Perazzolli M."/>
            <person name="Eldredge G."/>
            <person name="Gatto P."/>
            <person name="Oyzerski R."/>
            <person name="Moretto M."/>
            <person name="Gutin N."/>
            <person name="Stefanini M."/>
            <person name="Chen Y."/>
            <person name="Segala C."/>
            <person name="Davenport C."/>
            <person name="Dematte L."/>
            <person name="Mraz A."/>
            <person name="Battilana J."/>
            <person name="Stormo K."/>
            <person name="Costa F."/>
            <person name="Tao Q."/>
            <person name="Si-Ammour A."/>
            <person name="Harkins T."/>
            <person name="Lackey A."/>
            <person name="Perbost C."/>
            <person name="Taillon B."/>
            <person name="Stella A."/>
            <person name="Solovyev V."/>
            <person name="Fawcett J.A."/>
            <person name="Sterck L."/>
            <person name="Vandepoele K."/>
            <person name="Grando S.M."/>
            <person name="Toppo S."/>
            <person name="Moser C."/>
            <person name="Lanchbury J."/>
            <person name="Bogden R."/>
            <person name="Skolnick M."/>
            <person name="Sgaramella V."/>
            <person name="Bhatnagar S.K."/>
            <person name="Fontana P."/>
            <person name="Gutin A."/>
            <person name="Van de Peer Y."/>
            <person name="Salamini F."/>
            <person name="Viola R."/>
        </authorList>
    </citation>
    <scope>NUCLEOTIDE SEQUENCE</scope>
</reference>
<organism evidence="1">
    <name type="scientific">Vitis vinifera</name>
    <name type="common">Grape</name>
    <dbReference type="NCBI Taxonomy" id="29760"/>
    <lineage>
        <taxon>Eukaryota</taxon>
        <taxon>Viridiplantae</taxon>
        <taxon>Streptophyta</taxon>
        <taxon>Embryophyta</taxon>
        <taxon>Tracheophyta</taxon>
        <taxon>Spermatophyta</taxon>
        <taxon>Magnoliopsida</taxon>
        <taxon>eudicotyledons</taxon>
        <taxon>Gunneridae</taxon>
        <taxon>Pentapetalae</taxon>
        <taxon>rosids</taxon>
        <taxon>Vitales</taxon>
        <taxon>Vitaceae</taxon>
        <taxon>Viteae</taxon>
        <taxon>Vitis</taxon>
    </lineage>
</organism>
<dbReference type="EMBL" id="AM449514">
    <property type="protein sequence ID" value="CAN82936.1"/>
    <property type="molecule type" value="Genomic_DNA"/>
</dbReference>